<reference evidence="3" key="1">
    <citation type="submission" date="2020-04" db="EMBL/GenBank/DDBJ databases">
        <authorList>
            <person name="Alioto T."/>
            <person name="Alioto T."/>
            <person name="Gomez Garrido J."/>
        </authorList>
    </citation>
    <scope>NUCLEOTIDE SEQUENCE</scope>
    <source>
        <strain evidence="3">A484AB</strain>
    </source>
</reference>
<comment type="caution">
    <text evidence="3">The sequence shown here is derived from an EMBL/GenBank/DDBJ whole genome shotgun (WGS) entry which is preliminary data.</text>
</comment>
<feature type="compositionally biased region" description="Polar residues" evidence="2">
    <location>
        <begin position="547"/>
        <end position="557"/>
    </location>
</feature>
<evidence type="ECO:0000313" key="4">
    <source>
        <dbReference type="Proteomes" id="UP001152795"/>
    </source>
</evidence>
<feature type="compositionally biased region" description="Polar residues" evidence="2">
    <location>
        <begin position="483"/>
        <end position="501"/>
    </location>
</feature>
<dbReference type="AlphaFoldDB" id="A0A6S7GIH3"/>
<accession>A0A6S7GIH3</accession>
<protein>
    <submittedName>
        <fullName evidence="3">Uncharacterized protein</fullName>
    </submittedName>
</protein>
<gene>
    <name evidence="3" type="ORF">PACLA_8A024855</name>
</gene>
<organism evidence="3 4">
    <name type="scientific">Paramuricea clavata</name>
    <name type="common">Red gorgonian</name>
    <name type="synonym">Violescent sea-whip</name>
    <dbReference type="NCBI Taxonomy" id="317549"/>
    <lineage>
        <taxon>Eukaryota</taxon>
        <taxon>Metazoa</taxon>
        <taxon>Cnidaria</taxon>
        <taxon>Anthozoa</taxon>
        <taxon>Octocorallia</taxon>
        <taxon>Malacalcyonacea</taxon>
        <taxon>Plexauridae</taxon>
        <taxon>Paramuricea</taxon>
    </lineage>
</organism>
<feature type="compositionally biased region" description="Basic and acidic residues" evidence="2">
    <location>
        <begin position="438"/>
        <end position="469"/>
    </location>
</feature>
<dbReference type="OrthoDB" id="9942268at2759"/>
<feature type="coiled-coil region" evidence="1">
    <location>
        <begin position="258"/>
        <end position="318"/>
    </location>
</feature>
<feature type="coiled-coil region" evidence="1">
    <location>
        <begin position="8"/>
        <end position="81"/>
    </location>
</feature>
<name>A0A6S7GIH3_PARCT</name>
<dbReference type="EMBL" id="CACRXK020001844">
    <property type="protein sequence ID" value="CAB3991405.1"/>
    <property type="molecule type" value="Genomic_DNA"/>
</dbReference>
<sequence length="622" mass="72034">MRSYENHRRELEENKSDMMMVLQALKSDSYQSSSMSNESLEMNDELKKLERYVETLKKEHEQEIERLNHDHEQDLEQLRSDMVTLLRVQETYKTPDEGKADPNGNIVDLDGQLIALKRSHEKQLREKDEKHQKEVNQLKSDMLVAIQAASAVGNISSQTSTSPDERVTELETYIANLEHDFEEERENLQNAIKKAESATKFGLRRNEEMSNKIYQMQREMEEIDTKYQKEVKLYKEAFDQEKNRKTTIGAVPGILAENESLKVKLQELELSMEQMQVRYDGEIKRYKEKFQQENVLSVEELQLKIDSLEDSIGQMRLEHETELERYTKAVKRGKVSLAGTVKERDLERKIDDLESTVNVTRQKHREEVRKYRERLEDEMERHRKEIQETRAKLRKLEADTRQMEELKNKITDFESKTSKLSKEATKCKEQEIELNETKSKNRELQRQVDTLRRKLDKLEGTSEGNKETSDESTPTGAKAKLSRYSSLDNIGLNSSNRTKPQSGGEADGGVHNEDDVFEVNNNSGKSEIGGYKLNPGLKRPASVSAFPVQNENGSRRTTYNEKRRETGSTSNRPSYQPESFNSDSCRSQQDLDKILPGSHRDPTRILPGSHQDPTKILPRPST</sequence>
<feature type="compositionally biased region" description="Basic and acidic residues" evidence="2">
    <location>
        <begin position="589"/>
        <end position="603"/>
    </location>
</feature>
<dbReference type="Proteomes" id="UP001152795">
    <property type="component" value="Unassembled WGS sequence"/>
</dbReference>
<proteinExistence type="predicted"/>
<feature type="coiled-coil region" evidence="1">
    <location>
        <begin position="167"/>
        <end position="226"/>
    </location>
</feature>
<keyword evidence="1" id="KW-0175">Coiled coil</keyword>
<evidence type="ECO:0000313" key="3">
    <source>
        <dbReference type="EMBL" id="CAB3991405.1"/>
    </source>
</evidence>
<evidence type="ECO:0000256" key="2">
    <source>
        <dbReference type="SAM" id="MobiDB-lite"/>
    </source>
</evidence>
<keyword evidence="4" id="KW-1185">Reference proteome</keyword>
<evidence type="ECO:0000256" key="1">
    <source>
        <dbReference type="SAM" id="Coils"/>
    </source>
</evidence>
<feature type="compositionally biased region" description="Polar residues" evidence="2">
    <location>
        <begin position="567"/>
        <end position="588"/>
    </location>
</feature>
<feature type="region of interest" description="Disordered" evidence="2">
    <location>
        <begin position="438"/>
        <end position="622"/>
    </location>
</feature>